<organism evidence="3 4">
    <name type="scientific">Drosophila gunungcola</name>
    <name type="common">fruit fly</name>
    <dbReference type="NCBI Taxonomy" id="103775"/>
    <lineage>
        <taxon>Eukaryota</taxon>
        <taxon>Metazoa</taxon>
        <taxon>Ecdysozoa</taxon>
        <taxon>Arthropoda</taxon>
        <taxon>Hexapoda</taxon>
        <taxon>Insecta</taxon>
        <taxon>Pterygota</taxon>
        <taxon>Neoptera</taxon>
        <taxon>Endopterygota</taxon>
        <taxon>Diptera</taxon>
        <taxon>Brachycera</taxon>
        <taxon>Muscomorpha</taxon>
        <taxon>Ephydroidea</taxon>
        <taxon>Drosophilidae</taxon>
        <taxon>Drosophila</taxon>
        <taxon>Sophophora</taxon>
    </lineage>
</organism>
<evidence type="ECO:0000256" key="2">
    <source>
        <dbReference type="SAM" id="Phobius"/>
    </source>
</evidence>
<keyword evidence="2" id="KW-0812">Transmembrane</keyword>
<protein>
    <submittedName>
        <fullName evidence="3">Uncharacterized protein</fullName>
    </submittedName>
</protein>
<reference evidence="3" key="1">
    <citation type="journal article" date="2023" name="Genome Biol. Evol.">
        <title>Long-read-based Genome Assembly of Drosophila gunungcola Reveals Fewer Chemosensory Genes in Flower-breeding Species.</title>
        <authorList>
            <person name="Negi A."/>
            <person name="Liao B.Y."/>
            <person name="Yeh S.D."/>
        </authorList>
    </citation>
    <scope>NUCLEOTIDE SEQUENCE</scope>
    <source>
        <strain evidence="3">Sukarami</strain>
    </source>
</reference>
<keyword evidence="4" id="KW-1185">Reference proteome</keyword>
<feature type="transmembrane region" description="Helical" evidence="2">
    <location>
        <begin position="7"/>
        <end position="26"/>
    </location>
</feature>
<keyword evidence="2" id="KW-0472">Membrane</keyword>
<dbReference type="EMBL" id="JAMKOV010000001">
    <property type="protein sequence ID" value="KAI8044635.1"/>
    <property type="molecule type" value="Genomic_DNA"/>
</dbReference>
<feature type="transmembrane region" description="Helical" evidence="2">
    <location>
        <begin position="102"/>
        <end position="125"/>
    </location>
</feature>
<comment type="caution">
    <text evidence="3">The sequence shown here is derived from an EMBL/GenBank/DDBJ whole genome shotgun (WGS) entry which is preliminary data.</text>
</comment>
<proteinExistence type="predicted"/>
<dbReference type="AlphaFoldDB" id="A0A9P9YWV3"/>
<evidence type="ECO:0000256" key="1">
    <source>
        <dbReference type="SAM" id="MobiDB-lite"/>
    </source>
</evidence>
<dbReference type="Proteomes" id="UP001059596">
    <property type="component" value="Chromosome 3R"/>
</dbReference>
<name>A0A9P9YWV3_9MUSC</name>
<feature type="compositionally biased region" description="Basic and acidic residues" evidence="1">
    <location>
        <begin position="185"/>
        <end position="198"/>
    </location>
</feature>
<gene>
    <name evidence="3" type="ORF">M5D96_000806</name>
</gene>
<keyword evidence="2" id="KW-1133">Transmembrane helix</keyword>
<evidence type="ECO:0000313" key="3">
    <source>
        <dbReference type="EMBL" id="KAI8044635.1"/>
    </source>
</evidence>
<accession>A0A9P9YWV3</accession>
<feature type="region of interest" description="Disordered" evidence="1">
    <location>
        <begin position="173"/>
        <end position="198"/>
    </location>
</feature>
<evidence type="ECO:0000313" key="4">
    <source>
        <dbReference type="Proteomes" id="UP001059596"/>
    </source>
</evidence>
<sequence length="198" mass="22485">MIYDRKAVPIIAISAVAFAVEVIFWIKIALTRHDVSYTANSAACDNLETRNSLYYPARYLKFWRINQRCEVPQGLILAKQAGTAGPSYLGASPYLCEFFPQVLPILFITIVGGIIKVGAMIRLAFVKDDVWFTKDSAHFEYCETRQGPWYRPKSRKWGGRDYYEMPRGLILAKQGDVNGPSYSEGGDKKVEKDDKKKK</sequence>